<comment type="caution">
    <text evidence="3">The sequence shown here is derived from an EMBL/GenBank/DDBJ whole genome shotgun (WGS) entry which is preliminary data.</text>
</comment>
<feature type="chain" id="PRO_5047141461" description="Copper amine oxidase-like N-terminal domain-containing protein" evidence="1">
    <location>
        <begin position="26"/>
        <end position="148"/>
    </location>
</feature>
<gene>
    <name evidence="3" type="ORF">P4I72_09100</name>
</gene>
<evidence type="ECO:0000259" key="2">
    <source>
        <dbReference type="Pfam" id="PF07833"/>
    </source>
</evidence>
<keyword evidence="4" id="KW-1185">Reference proteome</keyword>
<protein>
    <recommendedName>
        <fullName evidence="2">Copper amine oxidase-like N-terminal domain-containing protein</fullName>
    </recommendedName>
</protein>
<dbReference type="Proteomes" id="UP001338137">
    <property type="component" value="Unassembled WGS sequence"/>
</dbReference>
<sequence>MKKFVSLIVIFCTIALAIVPVSALANDSEYEVYVNNKLMKSEYPPISHNNAVYVPLWSLLGQLNMSAKDYSGVLRINHPYRTLLVKADQNMMTYFGRNMDIQYTRLEYPIITKDYVMYVPLVFLGDYLDMKIAYGENGRIDITSADLS</sequence>
<name>A0ABU6FZY8_9BACL</name>
<feature type="signal peptide" evidence="1">
    <location>
        <begin position="1"/>
        <end position="25"/>
    </location>
</feature>
<dbReference type="RefSeq" id="WP_326071625.1">
    <property type="nucleotide sequence ID" value="NZ_JARLKY010000018.1"/>
</dbReference>
<evidence type="ECO:0000313" key="4">
    <source>
        <dbReference type="Proteomes" id="UP001338137"/>
    </source>
</evidence>
<organism evidence="3 4">
    <name type="scientific">Paenibacillus alba</name>
    <dbReference type="NCBI Taxonomy" id="1197127"/>
    <lineage>
        <taxon>Bacteria</taxon>
        <taxon>Bacillati</taxon>
        <taxon>Bacillota</taxon>
        <taxon>Bacilli</taxon>
        <taxon>Bacillales</taxon>
        <taxon>Paenibacillaceae</taxon>
        <taxon>Paenibacillus</taxon>
    </lineage>
</organism>
<feature type="domain" description="Copper amine oxidase-like N-terminal" evidence="2">
    <location>
        <begin position="33"/>
        <end position="138"/>
    </location>
</feature>
<accession>A0ABU6FZY8</accession>
<keyword evidence="1" id="KW-0732">Signal</keyword>
<evidence type="ECO:0000256" key="1">
    <source>
        <dbReference type="SAM" id="SignalP"/>
    </source>
</evidence>
<dbReference type="InterPro" id="IPR012854">
    <property type="entry name" value="Cu_amine_oxidase-like_N"/>
</dbReference>
<dbReference type="EMBL" id="JARLKY010000018">
    <property type="protein sequence ID" value="MEC0227280.1"/>
    <property type="molecule type" value="Genomic_DNA"/>
</dbReference>
<proteinExistence type="predicted"/>
<dbReference type="Pfam" id="PF07833">
    <property type="entry name" value="Cu_amine_oxidN1"/>
    <property type="match status" value="1"/>
</dbReference>
<evidence type="ECO:0000313" key="3">
    <source>
        <dbReference type="EMBL" id="MEC0227280.1"/>
    </source>
</evidence>
<reference evidence="3 4" key="1">
    <citation type="submission" date="2023-03" db="EMBL/GenBank/DDBJ databases">
        <title>Bacillus Genome Sequencing.</title>
        <authorList>
            <person name="Dunlap C."/>
        </authorList>
    </citation>
    <scope>NUCLEOTIDE SEQUENCE [LARGE SCALE GENOMIC DNA]</scope>
    <source>
        <strain evidence="3 4">BD-533</strain>
    </source>
</reference>